<proteinExistence type="predicted"/>
<organism evidence="2 3">
    <name type="scientific">Nocardioides ginsengisoli</name>
    <dbReference type="NCBI Taxonomy" id="363868"/>
    <lineage>
        <taxon>Bacteria</taxon>
        <taxon>Bacillati</taxon>
        <taxon>Actinomycetota</taxon>
        <taxon>Actinomycetes</taxon>
        <taxon>Propionibacteriales</taxon>
        <taxon>Nocardioidaceae</taxon>
        <taxon>Nocardioides</taxon>
    </lineage>
</organism>
<protein>
    <recommendedName>
        <fullName evidence="4">Lipoprotein</fullName>
    </recommendedName>
</protein>
<gene>
    <name evidence="2" type="ORF">ACFQ3F_18030</name>
</gene>
<dbReference type="RefSeq" id="WP_367918706.1">
    <property type="nucleotide sequence ID" value="NZ_BAABAC010000014.1"/>
</dbReference>
<name>A0ABW3W353_9ACTN</name>
<evidence type="ECO:0000256" key="1">
    <source>
        <dbReference type="SAM" id="SignalP"/>
    </source>
</evidence>
<evidence type="ECO:0008006" key="4">
    <source>
        <dbReference type="Google" id="ProtNLM"/>
    </source>
</evidence>
<reference evidence="3" key="1">
    <citation type="journal article" date="2019" name="Int. J. Syst. Evol. Microbiol.">
        <title>The Global Catalogue of Microorganisms (GCM) 10K type strain sequencing project: providing services to taxonomists for standard genome sequencing and annotation.</title>
        <authorList>
            <consortium name="The Broad Institute Genomics Platform"/>
            <consortium name="The Broad Institute Genome Sequencing Center for Infectious Disease"/>
            <person name="Wu L."/>
            <person name="Ma J."/>
        </authorList>
    </citation>
    <scope>NUCLEOTIDE SEQUENCE [LARGE SCALE GENOMIC DNA]</scope>
    <source>
        <strain evidence="3">CCUG 52478</strain>
    </source>
</reference>
<evidence type="ECO:0000313" key="2">
    <source>
        <dbReference type="EMBL" id="MFD1249702.1"/>
    </source>
</evidence>
<sequence>MRWLLVLALLLAGCGPSDGGRYAVDEAVRASDAAVAGVLHRLAIALRLDAPTGARSFAICGDALAPRGVVVRTLLRFPAPSGIPPERTAAVLRADGWAAGRKGVLTLRVDDAGDAVQVSLVSDCVATSREVARRYDERPPAEVGWS</sequence>
<feature type="signal peptide" evidence="1">
    <location>
        <begin position="1"/>
        <end position="19"/>
    </location>
</feature>
<keyword evidence="1" id="KW-0732">Signal</keyword>
<evidence type="ECO:0000313" key="3">
    <source>
        <dbReference type="Proteomes" id="UP001597229"/>
    </source>
</evidence>
<comment type="caution">
    <text evidence="2">The sequence shown here is derived from an EMBL/GenBank/DDBJ whole genome shotgun (WGS) entry which is preliminary data.</text>
</comment>
<dbReference type="Proteomes" id="UP001597229">
    <property type="component" value="Unassembled WGS sequence"/>
</dbReference>
<dbReference type="EMBL" id="JBHTLX010000022">
    <property type="protein sequence ID" value="MFD1249702.1"/>
    <property type="molecule type" value="Genomic_DNA"/>
</dbReference>
<keyword evidence="3" id="KW-1185">Reference proteome</keyword>
<accession>A0ABW3W353</accession>
<feature type="chain" id="PRO_5046125903" description="Lipoprotein" evidence="1">
    <location>
        <begin position="20"/>
        <end position="146"/>
    </location>
</feature>